<comment type="caution">
    <text evidence="2">The sequence shown here is derived from an EMBL/GenBank/DDBJ whole genome shotgun (WGS) entry which is preliminary data.</text>
</comment>
<proteinExistence type="predicted"/>
<keyword evidence="3" id="KW-1185">Reference proteome</keyword>
<accession>A0A811QXE2</accession>
<dbReference type="EMBL" id="CAJGYO010000012">
    <property type="protein sequence ID" value="CAD6264128.1"/>
    <property type="molecule type" value="Genomic_DNA"/>
</dbReference>
<name>A0A811QXE2_9POAL</name>
<dbReference type="SUPFAM" id="SSF53098">
    <property type="entry name" value="Ribonuclease H-like"/>
    <property type="match status" value="1"/>
</dbReference>
<dbReference type="Proteomes" id="UP000604825">
    <property type="component" value="Unassembled WGS sequence"/>
</dbReference>
<dbReference type="InterPro" id="IPR007021">
    <property type="entry name" value="DUF659"/>
</dbReference>
<organism evidence="2 3">
    <name type="scientific">Miscanthus lutarioriparius</name>
    <dbReference type="NCBI Taxonomy" id="422564"/>
    <lineage>
        <taxon>Eukaryota</taxon>
        <taxon>Viridiplantae</taxon>
        <taxon>Streptophyta</taxon>
        <taxon>Embryophyta</taxon>
        <taxon>Tracheophyta</taxon>
        <taxon>Spermatophyta</taxon>
        <taxon>Magnoliopsida</taxon>
        <taxon>Liliopsida</taxon>
        <taxon>Poales</taxon>
        <taxon>Poaceae</taxon>
        <taxon>PACMAD clade</taxon>
        <taxon>Panicoideae</taxon>
        <taxon>Andropogonodae</taxon>
        <taxon>Andropogoneae</taxon>
        <taxon>Saccharinae</taxon>
        <taxon>Miscanthus</taxon>
    </lineage>
</organism>
<reference evidence="2" key="1">
    <citation type="submission" date="2020-10" db="EMBL/GenBank/DDBJ databases">
        <authorList>
            <person name="Han B."/>
            <person name="Lu T."/>
            <person name="Zhao Q."/>
            <person name="Huang X."/>
            <person name="Zhao Y."/>
        </authorList>
    </citation>
    <scope>NUCLEOTIDE SEQUENCE</scope>
</reference>
<dbReference type="Pfam" id="PF04937">
    <property type="entry name" value="DUF659"/>
    <property type="match status" value="1"/>
</dbReference>
<dbReference type="InterPro" id="IPR012337">
    <property type="entry name" value="RNaseH-like_sf"/>
</dbReference>
<evidence type="ECO:0000313" key="3">
    <source>
        <dbReference type="Proteomes" id="UP000604825"/>
    </source>
</evidence>
<dbReference type="PANTHER" id="PTHR32166:SF74">
    <property type="entry name" value="OS05G0256350 PROTEIN"/>
    <property type="match status" value="1"/>
</dbReference>
<dbReference type="PANTHER" id="PTHR32166">
    <property type="entry name" value="OSJNBA0013A04.12 PROTEIN"/>
    <property type="match status" value="1"/>
</dbReference>
<evidence type="ECO:0000259" key="1">
    <source>
        <dbReference type="Pfam" id="PF04937"/>
    </source>
</evidence>
<gene>
    <name evidence="2" type="ORF">NCGR_LOCUS47433</name>
</gene>
<sequence>MAEDKKMKAKSSDPRWKYGFWPDIGKKEFIQCIFCKKVVPSGIKRFKQHLAGGYSDVVKCGEAPELVRREMNGYLVTRSRTQNGIPLNAINSRSWEIMLESIGQYGPRYRSPSYHEIRNPLLDRAVNKIDELRKKHEDAWKEYGCTIMSDGWTDTSHHHLINFLANSLARTFFLGSVDASSEIANASMLADLLEKQIDKVGKEFVVQIVTDNGSNYKAAGRILMERIPTLFWTPCAAHCLDLMMEDIGKIPEFSYCINSTKKVCRFLYKHGRILDLMREKIGGDLVRPAVTRFATSYLTLASMHKNK</sequence>
<dbReference type="AlphaFoldDB" id="A0A811QXE2"/>
<dbReference type="OrthoDB" id="682192at2759"/>
<protein>
    <recommendedName>
        <fullName evidence="1">DUF659 domain-containing protein</fullName>
    </recommendedName>
</protein>
<evidence type="ECO:0000313" key="2">
    <source>
        <dbReference type="EMBL" id="CAD6264128.1"/>
    </source>
</evidence>
<feature type="domain" description="DUF659" evidence="1">
    <location>
        <begin position="112"/>
        <end position="263"/>
    </location>
</feature>